<reference evidence="3" key="1">
    <citation type="journal article" date="2019" name="Int. J. Syst. Evol. Microbiol.">
        <title>The Global Catalogue of Microorganisms (GCM) 10K type strain sequencing project: providing services to taxonomists for standard genome sequencing and annotation.</title>
        <authorList>
            <consortium name="The Broad Institute Genomics Platform"/>
            <consortium name="The Broad Institute Genome Sequencing Center for Infectious Disease"/>
            <person name="Wu L."/>
            <person name="Ma J."/>
        </authorList>
    </citation>
    <scope>NUCLEOTIDE SEQUENCE [LARGE SCALE GENOMIC DNA]</scope>
    <source>
        <strain evidence="3">CGMCC 1.12664</strain>
    </source>
</reference>
<dbReference type="Gene3D" id="3.10.129.10">
    <property type="entry name" value="Hotdog Thioesterase"/>
    <property type="match status" value="1"/>
</dbReference>
<evidence type="ECO:0000259" key="1">
    <source>
        <dbReference type="Pfam" id="PF03061"/>
    </source>
</evidence>
<comment type="caution">
    <text evidence="2">The sequence shown here is derived from an EMBL/GenBank/DDBJ whole genome shotgun (WGS) entry which is preliminary data.</text>
</comment>
<dbReference type="AlphaFoldDB" id="A0A917EHU8"/>
<dbReference type="Proteomes" id="UP000612855">
    <property type="component" value="Unassembled WGS sequence"/>
</dbReference>
<keyword evidence="3" id="KW-1185">Reference proteome</keyword>
<protein>
    <recommendedName>
        <fullName evidence="1">Thioesterase domain-containing protein</fullName>
    </recommendedName>
</protein>
<dbReference type="InterPro" id="IPR006683">
    <property type="entry name" value="Thioestr_dom"/>
</dbReference>
<proteinExistence type="predicted"/>
<feature type="domain" description="Thioesterase" evidence="1">
    <location>
        <begin position="52"/>
        <end position="126"/>
    </location>
</feature>
<dbReference type="SUPFAM" id="SSF54637">
    <property type="entry name" value="Thioesterase/thiol ester dehydrase-isomerase"/>
    <property type="match status" value="1"/>
</dbReference>
<dbReference type="InterPro" id="IPR029069">
    <property type="entry name" value="HotDog_dom_sf"/>
</dbReference>
<accession>A0A917EHU8</accession>
<gene>
    <name evidence="2" type="ORF">GCM10011360_36290</name>
</gene>
<organism evidence="2 3">
    <name type="scientific">Primorskyibacter flagellatus</name>
    <dbReference type="NCBI Taxonomy" id="1387277"/>
    <lineage>
        <taxon>Bacteria</taxon>
        <taxon>Pseudomonadati</taxon>
        <taxon>Pseudomonadota</taxon>
        <taxon>Alphaproteobacteria</taxon>
        <taxon>Rhodobacterales</taxon>
        <taxon>Roseobacteraceae</taxon>
        <taxon>Primorskyibacter</taxon>
    </lineage>
</organism>
<dbReference type="CDD" id="cd03443">
    <property type="entry name" value="PaaI_thioesterase"/>
    <property type="match status" value="1"/>
</dbReference>
<sequence>MDMTTPTPPDDSWSPVEDQGFIHHVGPIYVRETGDGPPWIGFRAADHHKNLNGVVQGGMLMTLADRGMGRVARMRHGGNPVATVSFSYDFLGAARIGRFIDLRPTVTKETGGLVFMQGEIFADGDMIGRAHGVWKKLKRKPV</sequence>
<name>A0A917EHU8_9RHOB</name>
<dbReference type="EMBL" id="BMFJ01000002">
    <property type="protein sequence ID" value="GGE45831.1"/>
    <property type="molecule type" value="Genomic_DNA"/>
</dbReference>
<dbReference type="Pfam" id="PF03061">
    <property type="entry name" value="4HBT"/>
    <property type="match status" value="1"/>
</dbReference>
<evidence type="ECO:0000313" key="2">
    <source>
        <dbReference type="EMBL" id="GGE45831.1"/>
    </source>
</evidence>
<evidence type="ECO:0000313" key="3">
    <source>
        <dbReference type="Proteomes" id="UP000612855"/>
    </source>
</evidence>
<dbReference type="GO" id="GO:0016790">
    <property type="term" value="F:thiolester hydrolase activity"/>
    <property type="evidence" value="ECO:0007669"/>
    <property type="project" value="UniProtKB-ARBA"/>
</dbReference>